<dbReference type="NCBIfam" id="NF047580">
    <property type="entry name" value="BPSS1187_fam"/>
    <property type="match status" value="1"/>
</dbReference>
<dbReference type="SUPFAM" id="SSF53474">
    <property type="entry name" value="alpha/beta-Hydrolases"/>
    <property type="match status" value="1"/>
</dbReference>
<reference evidence="1 2" key="1">
    <citation type="submission" date="2019-10" db="EMBL/GenBank/DDBJ databases">
        <authorList>
            <person name="Karimi E."/>
        </authorList>
    </citation>
    <scope>NUCLEOTIDE SEQUENCE [LARGE SCALE GENOMIC DNA]</scope>
    <source>
        <strain evidence="1">Maribacter sp. 151</strain>
    </source>
</reference>
<gene>
    <name evidence="1" type="ORF">MARI151_60142</name>
</gene>
<evidence type="ECO:0000313" key="1">
    <source>
        <dbReference type="EMBL" id="VXC13688.1"/>
    </source>
</evidence>
<proteinExistence type="predicted"/>
<keyword evidence="2" id="KW-1185">Reference proteome</keyword>
<dbReference type="Gene3D" id="3.40.50.1820">
    <property type="entry name" value="alpha/beta hydrolase"/>
    <property type="match status" value="1"/>
</dbReference>
<dbReference type="EMBL" id="CABWLR010000006">
    <property type="protein sequence ID" value="VXC13688.1"/>
    <property type="molecule type" value="Genomic_DNA"/>
</dbReference>
<sequence>MKQQLIFLLLVLFVYTQVCSQDPILFTEPQVVLKIKPSETDNRIKNADTPHFIAYNPSIEKGKLLLFIPGTNGIALRGPMHLFATAIDQGYAVINLSYINTPAIARICKDENLAANSNCAADFRNWRVYGDKEFELIEDASYDAIVNRLTKLLQYLAKNDKQGGWNRFLENGEPKWSEIALAGQSQGGGMSAFIAKTHVVARVIDFSGGWDYSAKNKIANWYFDTSATPIDRYFATYHIKEPTAETIIETYKAMKIPDNHIYAFDLDVPMGKRAHSNGVRNLGYKDQWIELLGKGN</sequence>
<evidence type="ECO:0000313" key="2">
    <source>
        <dbReference type="Proteomes" id="UP000430202"/>
    </source>
</evidence>
<dbReference type="InterPro" id="IPR058180">
    <property type="entry name" value="BPSS1187-like"/>
</dbReference>
<dbReference type="RefSeq" id="WP_159303814.1">
    <property type="nucleotide sequence ID" value="NZ_LR733271.1"/>
</dbReference>
<evidence type="ECO:0008006" key="3">
    <source>
        <dbReference type="Google" id="ProtNLM"/>
    </source>
</evidence>
<dbReference type="AlphaFoldDB" id="A0A653W472"/>
<organism evidence="1 2">
    <name type="scientific">Maribacter litoralis</name>
    <dbReference type="NCBI Taxonomy" id="2059726"/>
    <lineage>
        <taxon>Bacteria</taxon>
        <taxon>Pseudomonadati</taxon>
        <taxon>Bacteroidota</taxon>
        <taxon>Flavobacteriia</taxon>
        <taxon>Flavobacteriales</taxon>
        <taxon>Flavobacteriaceae</taxon>
        <taxon>Maribacter</taxon>
    </lineage>
</organism>
<dbReference type="Proteomes" id="UP000430202">
    <property type="component" value="Unassembled WGS sequence"/>
</dbReference>
<protein>
    <recommendedName>
        <fullName evidence="3">Alpha/beta hydrolase</fullName>
    </recommendedName>
</protein>
<name>A0A653W472_9FLAO</name>
<accession>A0A653W472</accession>
<dbReference type="InterPro" id="IPR029058">
    <property type="entry name" value="AB_hydrolase_fold"/>
</dbReference>